<dbReference type="Proteomes" id="UP001434883">
    <property type="component" value="Unassembled WGS sequence"/>
</dbReference>
<keyword evidence="4" id="KW-1015">Disulfide bond</keyword>
<evidence type="ECO:0000256" key="2">
    <source>
        <dbReference type="ARBA" id="ARBA00022490"/>
    </source>
</evidence>
<dbReference type="InterPro" id="IPR003599">
    <property type="entry name" value="Ig_sub"/>
</dbReference>
<dbReference type="EMBL" id="JAHRIN010028321">
    <property type="protein sequence ID" value="MEQ2201612.1"/>
    <property type="molecule type" value="Genomic_DNA"/>
</dbReference>
<gene>
    <name evidence="6" type="ORF">XENOCAPTIV_015057</name>
</gene>
<keyword evidence="3" id="KW-0597">Phosphoprotein</keyword>
<dbReference type="PANTHER" id="PTHR35971:SF4">
    <property type="entry name" value="OBSCURIN"/>
    <property type="match status" value="1"/>
</dbReference>
<evidence type="ECO:0000313" key="7">
    <source>
        <dbReference type="Proteomes" id="UP001434883"/>
    </source>
</evidence>
<name>A0ABV0R1H6_9TELE</name>
<dbReference type="Gene3D" id="2.60.40.10">
    <property type="entry name" value="Immunoglobulins"/>
    <property type="match status" value="9"/>
</dbReference>
<dbReference type="SMART" id="SM00409">
    <property type="entry name" value="IG"/>
    <property type="match status" value="7"/>
</dbReference>
<dbReference type="CDD" id="cd00096">
    <property type="entry name" value="Ig"/>
    <property type="match status" value="2"/>
</dbReference>
<keyword evidence="2" id="KW-0963">Cytoplasm</keyword>
<keyword evidence="7" id="KW-1185">Reference proteome</keyword>
<dbReference type="InterPro" id="IPR036179">
    <property type="entry name" value="Ig-like_dom_sf"/>
</dbReference>
<dbReference type="InterPro" id="IPR013783">
    <property type="entry name" value="Ig-like_fold"/>
</dbReference>
<accession>A0ABV0R1H6</accession>
<evidence type="ECO:0000259" key="5">
    <source>
        <dbReference type="PROSITE" id="PS50835"/>
    </source>
</evidence>
<evidence type="ECO:0000256" key="4">
    <source>
        <dbReference type="ARBA" id="ARBA00023157"/>
    </source>
</evidence>
<proteinExistence type="predicted"/>
<sequence length="869" mass="98307">MTVVVYIFLPARDIHIVKELEDVETLERQPVSFLCEVDQVDVDGRWYRDDCRIRPGDNVKIRHQGKTHALLFKSVRPEHAGEIRFTAERVSSYATLTVKELPVQIIRPLRVKIAMYHHRGLLECQVSRPNAQVRWYKNGKELVSSKKHQLINQDVYRQLTIEDVRSSDEDTYTCDAGDDKTSCQLLVEEQAISIVRGMKSMEVMEPKPALFQVETSLKSGRPPKWTLNGVVLDHSAGVNIDRQGNLHSLCFTSTDSSMSGPVVFVAGKSRSTAQLTVKERPLEVVHHLDDVEAKESSSVNLSCEFAPSPRVVRWFKGRTPLKVSNKYTMKREGKRAELLIHGLTGMDAGLYRCMAGGSQSTAQVKVEVKTLKLVKHLEPVDTEEDGIATFSCELNYVVANAEWLLNNVRLRSIAINRIQHMGTMHSLMMQKLRPQESRITFKAGLLTETTILKVKERPAVFLRSLEDVVGEEQGEVCLQCEISKDSVTPVWRKDGTVLTPDDKHEFVQCGKSRALIVHSLSKEDAGQYTCDLGTSQSKAKVTVHDLHITIVQRIKTASVLEGENCAFECHLSHGLDDEPVWTINGQVVVSNSRVQLVNNRHIYKMTIRDVILSDAGDVVFTIKDLSCRTVLFVKEKPVHIFRDLLRVKAVPGEDAELSCEITKPEVTIRWLKNGHPIRQSHKYEMSMEKNLARLVIKNASIRDSGEYCCEADGVASRAKVEIRELLHTFARELRDTRGEEKGKVTLECETRRPAKHVTWLKGMVELRSGKKYVIKQKGVVLSLTITCLETTDMDIYVCDVGTMQSRAYVTVQGESMCKDYVVGWITVYHQCLFPFKRVTVLCHIKCIFVKVSVILHNIIENSTIPELRP</sequence>
<dbReference type="SUPFAM" id="SSF48726">
    <property type="entry name" value="Immunoglobulin"/>
    <property type="match status" value="8"/>
</dbReference>
<dbReference type="Pfam" id="PF07679">
    <property type="entry name" value="I-set"/>
    <property type="match status" value="7"/>
</dbReference>
<feature type="domain" description="Ig-like" evidence="5">
    <location>
        <begin position="281"/>
        <end position="369"/>
    </location>
</feature>
<feature type="domain" description="Ig-like" evidence="5">
    <location>
        <begin position="458"/>
        <end position="542"/>
    </location>
</feature>
<protein>
    <recommendedName>
        <fullName evidence="5">Ig-like domain-containing protein</fullName>
    </recommendedName>
</protein>
<organism evidence="6 7">
    <name type="scientific">Xenoophorus captivus</name>
    <dbReference type="NCBI Taxonomy" id="1517983"/>
    <lineage>
        <taxon>Eukaryota</taxon>
        <taxon>Metazoa</taxon>
        <taxon>Chordata</taxon>
        <taxon>Craniata</taxon>
        <taxon>Vertebrata</taxon>
        <taxon>Euteleostomi</taxon>
        <taxon>Actinopterygii</taxon>
        <taxon>Neopterygii</taxon>
        <taxon>Teleostei</taxon>
        <taxon>Neoteleostei</taxon>
        <taxon>Acanthomorphata</taxon>
        <taxon>Ovalentaria</taxon>
        <taxon>Atherinomorphae</taxon>
        <taxon>Cyprinodontiformes</taxon>
        <taxon>Goodeidae</taxon>
        <taxon>Xenoophorus</taxon>
    </lineage>
</organism>
<feature type="domain" description="Ig-like" evidence="5">
    <location>
        <begin position="637"/>
        <end position="721"/>
    </location>
</feature>
<comment type="subcellular location">
    <subcellularLocation>
        <location evidence="1">Cytoplasm</location>
    </subcellularLocation>
</comment>
<dbReference type="InterPro" id="IPR052385">
    <property type="entry name" value="Obscurin/Obscurin-like_Reg"/>
</dbReference>
<dbReference type="InterPro" id="IPR003598">
    <property type="entry name" value="Ig_sub2"/>
</dbReference>
<evidence type="ECO:0000256" key="3">
    <source>
        <dbReference type="ARBA" id="ARBA00022553"/>
    </source>
</evidence>
<dbReference type="InterPro" id="IPR013098">
    <property type="entry name" value="Ig_I-set"/>
</dbReference>
<feature type="domain" description="Ig-like" evidence="5">
    <location>
        <begin position="122"/>
        <end position="193"/>
    </location>
</feature>
<evidence type="ECO:0000256" key="1">
    <source>
        <dbReference type="ARBA" id="ARBA00004496"/>
    </source>
</evidence>
<dbReference type="InterPro" id="IPR007110">
    <property type="entry name" value="Ig-like_dom"/>
</dbReference>
<evidence type="ECO:0000313" key="6">
    <source>
        <dbReference type="EMBL" id="MEQ2201612.1"/>
    </source>
</evidence>
<dbReference type="PROSITE" id="PS50835">
    <property type="entry name" value="IG_LIKE"/>
    <property type="match status" value="5"/>
</dbReference>
<reference evidence="6 7" key="1">
    <citation type="submission" date="2021-06" db="EMBL/GenBank/DDBJ databases">
        <authorList>
            <person name="Palmer J.M."/>
        </authorList>
    </citation>
    <scope>NUCLEOTIDE SEQUENCE [LARGE SCALE GENOMIC DNA]</scope>
    <source>
        <strain evidence="6 7">XC_2019</strain>
        <tissue evidence="6">Muscle</tissue>
    </source>
</reference>
<dbReference type="SMART" id="SM00408">
    <property type="entry name" value="IGc2"/>
    <property type="match status" value="5"/>
</dbReference>
<comment type="caution">
    <text evidence="6">The sequence shown here is derived from an EMBL/GenBank/DDBJ whole genome shotgun (WGS) entry which is preliminary data.</text>
</comment>
<dbReference type="PANTHER" id="PTHR35971">
    <property type="entry name" value="SI:DKEY-31G6.6"/>
    <property type="match status" value="1"/>
</dbReference>
<feature type="domain" description="Ig-like" evidence="5">
    <location>
        <begin position="738"/>
        <end position="810"/>
    </location>
</feature>